<dbReference type="OrthoDB" id="791350at2"/>
<comment type="caution">
    <text evidence="1">The sequence shown here is derived from an EMBL/GenBank/DDBJ whole genome shotgun (WGS) entry which is preliminary data.</text>
</comment>
<reference evidence="1 2" key="1">
    <citation type="submission" date="2018-04" db="EMBL/GenBank/DDBJ databases">
        <title>Genomic Encyclopedia of Type Strains, Phase IV (KMG-IV): sequencing the most valuable type-strain genomes for metagenomic binning, comparative biology and taxonomic classification.</title>
        <authorList>
            <person name="Goeker M."/>
        </authorList>
    </citation>
    <scope>NUCLEOTIDE SEQUENCE [LARGE SCALE GENOMIC DNA]</scope>
    <source>
        <strain evidence="1 2">DSM 100231</strain>
    </source>
</reference>
<keyword evidence="2" id="KW-1185">Reference proteome</keyword>
<accession>A0A2U1ASA5</accession>
<evidence type="ECO:0000313" key="2">
    <source>
        <dbReference type="Proteomes" id="UP000245466"/>
    </source>
</evidence>
<evidence type="ECO:0000313" key="1">
    <source>
        <dbReference type="EMBL" id="PVY39253.1"/>
    </source>
</evidence>
<protein>
    <submittedName>
        <fullName evidence="1">Uncharacterized protein</fullName>
    </submittedName>
</protein>
<dbReference type="RefSeq" id="WP_116544439.1">
    <property type="nucleotide sequence ID" value="NZ_QEKI01000012.1"/>
</dbReference>
<dbReference type="EMBL" id="QEKI01000012">
    <property type="protein sequence ID" value="PVY39253.1"/>
    <property type="molecule type" value="Genomic_DNA"/>
</dbReference>
<sequence>MPVLKWHLADDFLGVNIIYEPKEVRSLLVVFDLKTEFAKHRFCVILPGPGDFGFSAFINFKELLIKNKTVDFKAFTFPKKLMLENPLDSIEYWFEWEKLNGFTRIDT</sequence>
<organism evidence="1 2">
    <name type="scientific">Pontibacter virosus</name>
    <dbReference type="NCBI Taxonomy" id="1765052"/>
    <lineage>
        <taxon>Bacteria</taxon>
        <taxon>Pseudomonadati</taxon>
        <taxon>Bacteroidota</taxon>
        <taxon>Cytophagia</taxon>
        <taxon>Cytophagales</taxon>
        <taxon>Hymenobacteraceae</taxon>
        <taxon>Pontibacter</taxon>
    </lineage>
</organism>
<name>A0A2U1ASA5_9BACT</name>
<dbReference type="AlphaFoldDB" id="A0A2U1ASA5"/>
<dbReference type="Proteomes" id="UP000245466">
    <property type="component" value="Unassembled WGS sequence"/>
</dbReference>
<gene>
    <name evidence="1" type="ORF">C8E01_11252</name>
</gene>
<proteinExistence type="predicted"/>